<evidence type="ECO:0000313" key="12">
    <source>
        <dbReference type="Proteomes" id="UP000677218"/>
    </source>
</evidence>
<proteinExistence type="inferred from homology"/>
<dbReference type="PANTHER" id="PTHR35527">
    <property type="entry name" value="CHOLOYLGLYCINE HYDROLASE"/>
    <property type="match status" value="1"/>
</dbReference>
<evidence type="ECO:0000256" key="3">
    <source>
        <dbReference type="ARBA" id="ARBA00022801"/>
    </source>
</evidence>
<organism evidence="11 12">
    <name type="scientific">Lactobacillus corticis</name>
    <dbReference type="NCBI Taxonomy" id="2201249"/>
    <lineage>
        <taxon>Bacteria</taxon>
        <taxon>Bacillati</taxon>
        <taxon>Bacillota</taxon>
        <taxon>Bacilli</taxon>
        <taxon>Lactobacillales</taxon>
        <taxon>Lactobacillaceae</taxon>
        <taxon>Lactobacillus</taxon>
    </lineage>
</organism>
<keyword evidence="4" id="KW-0443">Lipid metabolism</keyword>
<evidence type="ECO:0000256" key="1">
    <source>
        <dbReference type="ARBA" id="ARBA00004860"/>
    </source>
</evidence>
<dbReference type="CDD" id="cd00542">
    <property type="entry name" value="Ntn_PVA"/>
    <property type="match status" value="1"/>
</dbReference>
<keyword evidence="12" id="KW-1185">Reference proteome</keyword>
<name>A0A916QJ70_9LACO</name>
<comment type="pathway">
    <text evidence="1">Lipid metabolism; bile acid biosynthesis.</text>
</comment>
<dbReference type="InterPro" id="IPR029132">
    <property type="entry name" value="CBAH/NAAA_C"/>
</dbReference>
<feature type="domain" description="Choloylglycine hydrolase/NAAA C-terminal" evidence="10">
    <location>
        <begin position="2"/>
        <end position="260"/>
    </location>
</feature>
<dbReference type="GO" id="GO:0006629">
    <property type="term" value="P:lipid metabolic process"/>
    <property type="evidence" value="ECO:0007669"/>
    <property type="project" value="UniProtKB-KW"/>
</dbReference>
<evidence type="ECO:0000259" key="10">
    <source>
        <dbReference type="Pfam" id="PF02275"/>
    </source>
</evidence>
<dbReference type="InterPro" id="IPR029055">
    <property type="entry name" value="Ntn_hydrolases_N"/>
</dbReference>
<comment type="caution">
    <text evidence="11">The sequence shown here is derived from an EMBL/GenBank/DDBJ whole genome shotgun (WGS) entry which is preliminary data.</text>
</comment>
<dbReference type="InterPro" id="IPR047711">
    <property type="entry name" value="CBAH"/>
</dbReference>
<evidence type="ECO:0000256" key="4">
    <source>
        <dbReference type="ARBA" id="ARBA00023098"/>
    </source>
</evidence>
<dbReference type="EC" id="3.5.1.24" evidence="5"/>
<evidence type="ECO:0000256" key="2">
    <source>
        <dbReference type="ARBA" id="ARBA00006625"/>
    </source>
</evidence>
<dbReference type="Proteomes" id="UP000677218">
    <property type="component" value="Unassembled WGS sequence"/>
</dbReference>
<reference evidence="11" key="1">
    <citation type="submission" date="2020-08" db="EMBL/GenBank/DDBJ databases">
        <title>Taxonomic study for Lactobacillus species isolated from hardwood bark.</title>
        <authorList>
            <person name="Tohno M."/>
            <person name="Tanizawa Y."/>
        </authorList>
    </citation>
    <scope>NUCLEOTIDE SEQUENCE</scope>
    <source>
        <strain evidence="11">B40</strain>
    </source>
</reference>
<dbReference type="Pfam" id="PF02275">
    <property type="entry name" value="CBAH"/>
    <property type="match status" value="1"/>
</dbReference>
<accession>A0A916QJ70</accession>
<dbReference type="GO" id="GO:0045302">
    <property type="term" value="F:choloylglycine hydrolase activity"/>
    <property type="evidence" value="ECO:0007669"/>
    <property type="project" value="UniProtKB-EC"/>
</dbReference>
<sequence>MAMIGMATVMKDYPLYFDAVNEQGLGMAGLNYPGNAQYFAPVDKKANVASFELIPWILGQAKSVKDARELVKQLNITDDAFMPDLAPGTLHWLVSDRKGSIVLEQNKTGLYVYDNPIGVLTNNPSFDLQQFNLNNYQGLQVQNPQGKFGSLIVRNYCSGLGSLGLPGDLSSPGRFVRAAFTKMHATLGANEGERVSQFFHILASTAQVKGTNQLDNGNFEYTIYSSCANATKGRYYYTTYHNPQINCVSLDRYELKSQQLGRYPLQAANQINFQN</sequence>
<dbReference type="InterPro" id="IPR052193">
    <property type="entry name" value="Peptidase_C59"/>
</dbReference>
<evidence type="ECO:0000256" key="9">
    <source>
        <dbReference type="ARBA" id="ARBA00048897"/>
    </source>
</evidence>
<comment type="catalytic activity">
    <reaction evidence="8">
        <text>cholate + taurine = taurocholate + H2O</text>
        <dbReference type="Rhea" id="RHEA:47108"/>
        <dbReference type="ChEBI" id="CHEBI:15377"/>
        <dbReference type="ChEBI" id="CHEBI:29747"/>
        <dbReference type="ChEBI" id="CHEBI:36257"/>
        <dbReference type="ChEBI" id="CHEBI:507393"/>
    </reaction>
    <physiologicalReaction direction="right-to-left" evidence="8">
        <dbReference type="Rhea" id="RHEA:47110"/>
    </physiologicalReaction>
</comment>
<dbReference type="SUPFAM" id="SSF56235">
    <property type="entry name" value="N-terminal nucleophile aminohydrolases (Ntn hydrolases)"/>
    <property type="match status" value="1"/>
</dbReference>
<dbReference type="NCBIfam" id="NF038245">
    <property type="entry name" value="bile_salt_hydro"/>
    <property type="match status" value="1"/>
</dbReference>
<evidence type="ECO:0000256" key="6">
    <source>
        <dbReference type="ARBA" id="ARBA00044804"/>
    </source>
</evidence>
<gene>
    <name evidence="11" type="ORF">LCB40_13830</name>
</gene>
<dbReference type="Gene3D" id="3.60.60.10">
    <property type="entry name" value="Penicillin V Acylase, Chain A"/>
    <property type="match status" value="1"/>
</dbReference>
<keyword evidence="3" id="KW-0378">Hydrolase</keyword>
<evidence type="ECO:0000256" key="8">
    <source>
        <dbReference type="ARBA" id="ARBA00047285"/>
    </source>
</evidence>
<evidence type="ECO:0000256" key="5">
    <source>
        <dbReference type="ARBA" id="ARBA00044769"/>
    </source>
</evidence>
<dbReference type="PANTHER" id="PTHR35527:SF2">
    <property type="entry name" value="HYDROLASE"/>
    <property type="match status" value="1"/>
</dbReference>
<evidence type="ECO:0000313" key="11">
    <source>
        <dbReference type="EMBL" id="GFZ27503.1"/>
    </source>
</evidence>
<evidence type="ECO:0000256" key="7">
    <source>
        <dbReference type="ARBA" id="ARBA00044806"/>
    </source>
</evidence>
<comment type="catalytic activity">
    <reaction evidence="9">
        <text>taurodeoxycholate + H2O = deoxycholate + taurine</text>
        <dbReference type="Rhea" id="RHEA:47556"/>
        <dbReference type="ChEBI" id="CHEBI:15377"/>
        <dbReference type="ChEBI" id="CHEBI:23614"/>
        <dbReference type="ChEBI" id="CHEBI:36261"/>
        <dbReference type="ChEBI" id="CHEBI:507393"/>
    </reaction>
    <physiologicalReaction direction="left-to-right" evidence="9">
        <dbReference type="Rhea" id="RHEA:47557"/>
    </physiologicalReaction>
</comment>
<protein>
    <recommendedName>
        <fullName evidence="5">choloylglycine hydrolase</fullName>
        <ecNumber evidence="5">3.5.1.24</ecNumber>
    </recommendedName>
    <alternativeName>
        <fullName evidence="6">Bile salt hydrolase</fullName>
    </alternativeName>
    <alternativeName>
        <fullName evidence="7">Choloylglycine hydrolase</fullName>
    </alternativeName>
</protein>
<comment type="similarity">
    <text evidence="2">Belongs to the peptidase C59 family.</text>
</comment>
<dbReference type="EMBL" id="BMAY01000012">
    <property type="protein sequence ID" value="GFZ27503.1"/>
    <property type="molecule type" value="Genomic_DNA"/>
</dbReference>
<dbReference type="AlphaFoldDB" id="A0A916QJ70"/>